<protein>
    <recommendedName>
        <fullName evidence="4">Porin</fullName>
    </recommendedName>
</protein>
<reference evidence="2 3" key="1">
    <citation type="journal article" date="2015" name="Stand. Genomic Sci.">
        <title>Genomic Encyclopedia of Bacterial and Archaeal Type Strains, Phase III: the genomes of soil and plant-associated and newly described type strains.</title>
        <authorList>
            <person name="Whitman W.B."/>
            <person name="Woyke T."/>
            <person name="Klenk H.P."/>
            <person name="Zhou Y."/>
            <person name="Lilburn T.G."/>
            <person name="Beck B.J."/>
            <person name="De Vos P."/>
            <person name="Vandamme P."/>
            <person name="Eisen J.A."/>
            <person name="Garrity G."/>
            <person name="Hugenholtz P."/>
            <person name="Kyrpides N.C."/>
        </authorList>
    </citation>
    <scope>NUCLEOTIDE SEQUENCE [LARGE SCALE GENOMIC DNA]</scope>
    <source>
        <strain evidence="2 3">CGMCC 1.10822</strain>
    </source>
</reference>
<name>A0A562R5L4_9BURK</name>
<dbReference type="SUPFAM" id="SSF56935">
    <property type="entry name" value="Porins"/>
    <property type="match status" value="1"/>
</dbReference>
<evidence type="ECO:0008006" key="4">
    <source>
        <dbReference type="Google" id="ProtNLM"/>
    </source>
</evidence>
<feature type="region of interest" description="Disordered" evidence="1">
    <location>
        <begin position="1"/>
        <end position="30"/>
    </location>
</feature>
<evidence type="ECO:0000313" key="2">
    <source>
        <dbReference type="EMBL" id="TWI64392.1"/>
    </source>
</evidence>
<comment type="caution">
    <text evidence="2">The sequence shown here is derived from an EMBL/GenBank/DDBJ whole genome shotgun (WGS) entry which is preliminary data.</text>
</comment>
<dbReference type="EMBL" id="VLLB01000005">
    <property type="protein sequence ID" value="TWI64392.1"/>
    <property type="molecule type" value="Genomic_DNA"/>
</dbReference>
<evidence type="ECO:0000313" key="3">
    <source>
        <dbReference type="Proteomes" id="UP000318431"/>
    </source>
</evidence>
<dbReference type="AlphaFoldDB" id="A0A562R5L4"/>
<gene>
    <name evidence="2" type="ORF">IP91_03162</name>
</gene>
<feature type="region of interest" description="Disordered" evidence="1">
    <location>
        <begin position="51"/>
        <end position="74"/>
    </location>
</feature>
<proteinExistence type="predicted"/>
<dbReference type="Proteomes" id="UP000318431">
    <property type="component" value="Unassembled WGS sequence"/>
</dbReference>
<accession>A0A562R5L4</accession>
<keyword evidence="3" id="KW-1185">Reference proteome</keyword>
<evidence type="ECO:0000256" key="1">
    <source>
        <dbReference type="SAM" id="MobiDB-lite"/>
    </source>
</evidence>
<organism evidence="2 3">
    <name type="scientific">Pseudoduganella lurida</name>
    <dbReference type="NCBI Taxonomy" id="1036180"/>
    <lineage>
        <taxon>Bacteria</taxon>
        <taxon>Pseudomonadati</taxon>
        <taxon>Pseudomonadota</taxon>
        <taxon>Betaproteobacteria</taxon>
        <taxon>Burkholderiales</taxon>
        <taxon>Oxalobacteraceae</taxon>
        <taxon>Telluria group</taxon>
        <taxon>Pseudoduganella</taxon>
    </lineage>
</organism>
<sequence>MFRTTYSPRGIPDPFRHAGRAPLKTHMPSPHPAHRWAIPLLLAALAGSAHAQQPAASPTGVEAEEDGSTDGTSSWAVSGFGTLGAAHSTSRDADYNTSVLKRSGAGATRSWSPDVDSRLGAQLDVKLDRRWSAVIQLVSEQRLEHGYRPQVEWANVKYQATPDLALRIGRIALPMFLTADYRKVGYAYPWVRPPVEGYASLPLSSSDGVDATLHWEFGPVRNISQVFVGHDKVAVPEPLEAYGRKLLGLSNSSDWGALNVRVNMMRGEITTNIGSGLFAILDRFGPAGQALTSRYAVDHKQATLLNVGVNYDPGNWFVMGEVGHLTTHSLLGEISNAYLSAGWRWHALTPYATVSGVRPAGSTADAGLPLAGLPPVLAAQTAALNAGLRSLLQAAPHQTSTAIGVRWDAYNNVAFKLQLDRVKPLAGSRGTLINTTPAFRQGRAFQVGSVTVDFVY</sequence>